<gene>
    <name evidence="12" type="primary">ZNF358</name>
    <name evidence="12" type="ORF">BLAG_LOCUS22715</name>
</gene>
<feature type="compositionally biased region" description="Polar residues" evidence="9">
    <location>
        <begin position="543"/>
        <end position="561"/>
    </location>
</feature>
<protein>
    <submittedName>
        <fullName evidence="12">ZNF358 protein</fullName>
    </submittedName>
</protein>
<dbReference type="GO" id="GO:0045944">
    <property type="term" value="P:positive regulation of transcription by RNA polymerase II"/>
    <property type="evidence" value="ECO:0007669"/>
    <property type="project" value="UniProtKB-ARBA"/>
</dbReference>
<dbReference type="OrthoDB" id="6105938at2759"/>
<feature type="domain" description="C2H2-type" evidence="10">
    <location>
        <begin position="1339"/>
        <end position="1366"/>
    </location>
</feature>
<keyword evidence="6" id="KW-0539">Nucleus</keyword>
<evidence type="ECO:0000256" key="4">
    <source>
        <dbReference type="ARBA" id="ARBA00022833"/>
    </source>
</evidence>
<feature type="compositionally biased region" description="Acidic residues" evidence="9">
    <location>
        <begin position="1268"/>
        <end position="1287"/>
    </location>
</feature>
<feature type="compositionally biased region" description="Basic and acidic residues" evidence="9">
    <location>
        <begin position="1288"/>
        <end position="1306"/>
    </location>
</feature>
<dbReference type="PROSITE" id="PS50157">
    <property type="entry name" value="ZINC_FINGER_C2H2_2"/>
    <property type="match status" value="5"/>
</dbReference>
<feature type="domain" description="C2H2-type" evidence="10">
    <location>
        <begin position="1403"/>
        <end position="1433"/>
    </location>
</feature>
<dbReference type="GO" id="GO:0000981">
    <property type="term" value="F:DNA-binding transcription factor activity, RNA polymerase II-specific"/>
    <property type="evidence" value="ECO:0007669"/>
    <property type="project" value="TreeGrafter"/>
</dbReference>
<dbReference type="Proteomes" id="UP000838412">
    <property type="component" value="Chromosome 7"/>
</dbReference>
<feature type="compositionally biased region" description="Basic and acidic residues" evidence="9">
    <location>
        <begin position="151"/>
        <end position="163"/>
    </location>
</feature>
<keyword evidence="2" id="KW-0677">Repeat</keyword>
<feature type="compositionally biased region" description="Basic and acidic residues" evidence="9">
    <location>
        <begin position="1534"/>
        <end position="1545"/>
    </location>
</feature>
<dbReference type="PROSITE" id="PS50950">
    <property type="entry name" value="ZF_THAP"/>
    <property type="match status" value="1"/>
</dbReference>
<evidence type="ECO:0000256" key="6">
    <source>
        <dbReference type="ARBA" id="ARBA00023242"/>
    </source>
</evidence>
<evidence type="ECO:0000256" key="9">
    <source>
        <dbReference type="SAM" id="MobiDB-lite"/>
    </source>
</evidence>
<name>A0A8K0EVI8_BRALA</name>
<feature type="compositionally biased region" description="Polar residues" evidence="9">
    <location>
        <begin position="1212"/>
        <end position="1224"/>
    </location>
</feature>
<keyword evidence="3 7" id="KW-0863">Zinc-finger</keyword>
<feature type="region of interest" description="Disordered" evidence="9">
    <location>
        <begin position="1199"/>
        <end position="1224"/>
    </location>
</feature>
<keyword evidence="5 8" id="KW-0238">DNA-binding</keyword>
<evidence type="ECO:0000256" key="5">
    <source>
        <dbReference type="ARBA" id="ARBA00023125"/>
    </source>
</evidence>
<feature type="domain" description="THAP-type" evidence="11">
    <location>
        <begin position="1"/>
        <end position="107"/>
    </location>
</feature>
<feature type="region of interest" description="Disordered" evidence="9">
    <location>
        <begin position="641"/>
        <end position="688"/>
    </location>
</feature>
<evidence type="ECO:0000259" key="10">
    <source>
        <dbReference type="PROSITE" id="PS50157"/>
    </source>
</evidence>
<dbReference type="GO" id="GO:0000978">
    <property type="term" value="F:RNA polymerase II cis-regulatory region sequence-specific DNA binding"/>
    <property type="evidence" value="ECO:0007669"/>
    <property type="project" value="TreeGrafter"/>
</dbReference>
<keyword evidence="13" id="KW-1185">Reference proteome</keyword>
<evidence type="ECO:0000256" key="7">
    <source>
        <dbReference type="PROSITE-ProRule" id="PRU00042"/>
    </source>
</evidence>
<feature type="region of interest" description="Disordered" evidence="9">
    <location>
        <begin position="1268"/>
        <end position="1306"/>
    </location>
</feature>
<dbReference type="GO" id="GO:0008270">
    <property type="term" value="F:zinc ion binding"/>
    <property type="evidence" value="ECO:0007669"/>
    <property type="project" value="UniProtKB-KW"/>
</dbReference>
<accession>A0A8K0EVI8</accession>
<feature type="domain" description="C2H2-type" evidence="10">
    <location>
        <begin position="1463"/>
        <end position="1490"/>
    </location>
</feature>
<dbReference type="Gene3D" id="3.30.160.60">
    <property type="entry name" value="Classic Zinc Finger"/>
    <property type="match status" value="6"/>
</dbReference>
<feature type="region of interest" description="Disordered" evidence="9">
    <location>
        <begin position="1529"/>
        <end position="1568"/>
    </location>
</feature>
<sequence length="1568" mass="175344">MPACVVRYCKNYHGSTRGKEEVSYHRFPQDERRFHEWLIAVEPHLKPTTTIEKIREKTAKKNHGVFVCSDHFSPDCCYDNPKAKLLAPHLNRYPPKLLSDDAIPTIFGKSEDSSDSQHNKTAKKQLIEELLQSVAWEKTPPVKIPETQQTVKEEDGQEKKHSDLNNTTSKVCDGTDTVAINIKEEVLDELEESLVNCCNNTAQLLSFDTVGTDAEKEDEEVRTLGNSTSTSPQLSCRTVGTKEVHQEMGLGNCYNINTPPAAGIEIKKEGGQEMNLVNGYNTVTSQLSCSTVGTDVNEGDVQVMILANCYNNTVTSQLSCSTVGTDVNEGDVQMMNLDTVTLNCSTVVGTDVIEEDKQEMDLDSCNNTDTSQLSCSTLKTDVNEGDVQMMDLYNHYADTSLQLTCDAVGPNIAQEDDAEMTLGVSTIDEQSVNTSVIASDETSQFDPTVNLTFVRRFHTYAYCATRAAKQPAKIPAKHVRTRKPAKSKWRVRSYEIQESVPAKADYVGAGHTAADTVQDSKDAAANPALTSVPIILLQPSTASQFSNTNGKEGSKNLQSPKPKQCRKQVLEPKKVDLVFPVGLEMDACISDSTKTTSQLVLETVTDFVEDSELENKLGDDDNTMNSAVSCNVVSVDAKEEDIVEEEDDFDEELSSSEDEKKGNKSDSSWHMSSEEDELFDDSDESVSSCDSDLLEKTERRMQRKICKSKQKKKTSWVCKCQEEFTSQASYYKHKLEAHPVSCEYCEEKFLSAQTLQKHLKTHMPSEDKLDLKGNKLFMCDHCGQFFTKRQMKRHELKISEARPLDQWLIAVRPHLKPPWTVDKIRELRQSDPRAASRASICSDHFSPTCCTESLKAKLLPQGKKKDAKFVLTKDAVPTEFGKKTSRKSSESQRDKRSRKQLVEELLQPVAHEQTGQIRTPITQQTVIVKEEDNQQENLSNGDNNNTTTQLSCGTVGMDIKVEALDELEESLVNCYNNTAQLLSFDAVGTDADEEERNLGNCDNTGTCSTVGTEENQQQMDVGNSYNANTTSQLSCGTPCIEVKKEGGQVTNLGNCYNTNTPSSSTVATIEDKKEMDLELGNCYNTNPPSQLSCGTVGIKVEKNGGQETKPAQSKLPVSLYKVEECVKVDYVGPCHAVSNTSQGSNDAAANSGLTSVPMILPQPSSTRGASCVSEVSKELHLPKQKQCRKQVLEPRKADLVFPKVSEMDHNNSNKTDTSDSTPSQLKWGIVKCTNITEDGEIKKENKNNNTMTSALSWSVVTIDAKEEDVLEEEEDDFDESDEELSSSEDEKRGNKSDSSDWLEKKEQRKQWKKKTWACCGEKFTSDASYYKHRLEAHPVSCEYCEEKFHSSRMLNKHLKTHMPSEDKLDVQGNKLFMCDHCGQFFTKQEMKRHELTISKARPFKCNVKNCKSTFKDKGGLKHHLDNVHNRHRFPCPFEGCKKTFGVKSRMMTHYRGHTDERSHQCSYCGKMFQRTDHLSVHMRIHTGDTPFNCSLCNYSGRQSNCLLWHMKTHHPEHCKKSGNIKVVKPKKKVLGKDALVDKGESDNTSGSAKKTTPYSRRTRSQRGK</sequence>
<keyword evidence="4" id="KW-0862">Zinc</keyword>
<evidence type="ECO:0000259" key="11">
    <source>
        <dbReference type="PROSITE" id="PS50950"/>
    </source>
</evidence>
<dbReference type="InterPro" id="IPR036236">
    <property type="entry name" value="Znf_C2H2_sf"/>
</dbReference>
<dbReference type="SMART" id="SM00355">
    <property type="entry name" value="ZnF_C2H2"/>
    <property type="match status" value="10"/>
</dbReference>
<dbReference type="PROSITE" id="PS00028">
    <property type="entry name" value="ZINC_FINGER_C2H2_1"/>
    <property type="match status" value="5"/>
</dbReference>
<dbReference type="SMART" id="SM00980">
    <property type="entry name" value="THAP"/>
    <property type="match status" value="2"/>
</dbReference>
<dbReference type="Pfam" id="PF05485">
    <property type="entry name" value="THAP"/>
    <property type="match status" value="1"/>
</dbReference>
<dbReference type="FunFam" id="3.30.160.60:FF:000219">
    <property type="entry name" value="Zinc finger protein 276"/>
    <property type="match status" value="1"/>
</dbReference>
<proteinExistence type="predicted"/>
<feature type="region of interest" description="Disordered" evidence="9">
    <location>
        <begin position="543"/>
        <end position="566"/>
    </location>
</feature>
<feature type="domain" description="C2H2-type" evidence="10">
    <location>
        <begin position="1433"/>
        <end position="1462"/>
    </location>
</feature>
<feature type="region of interest" description="Disordered" evidence="9">
    <location>
        <begin position="146"/>
        <end position="168"/>
    </location>
</feature>
<evidence type="ECO:0000256" key="1">
    <source>
        <dbReference type="ARBA" id="ARBA00022723"/>
    </source>
</evidence>
<evidence type="ECO:0000313" key="13">
    <source>
        <dbReference type="Proteomes" id="UP000838412"/>
    </source>
</evidence>
<dbReference type="SUPFAM" id="SSF57667">
    <property type="entry name" value="beta-beta-alpha zinc fingers"/>
    <property type="match status" value="4"/>
</dbReference>
<dbReference type="SUPFAM" id="SSF57716">
    <property type="entry name" value="Glucocorticoid receptor-like (DNA-binding domain)"/>
    <property type="match status" value="1"/>
</dbReference>
<feature type="compositionally biased region" description="Polar residues" evidence="9">
    <location>
        <begin position="1546"/>
        <end position="1559"/>
    </location>
</feature>
<feature type="domain" description="C2H2-type" evidence="10">
    <location>
        <begin position="740"/>
        <end position="767"/>
    </location>
</feature>
<reference evidence="12" key="1">
    <citation type="submission" date="2022-01" db="EMBL/GenBank/DDBJ databases">
        <authorList>
            <person name="Braso-Vives M."/>
        </authorList>
    </citation>
    <scope>NUCLEOTIDE SEQUENCE</scope>
</reference>
<evidence type="ECO:0000256" key="2">
    <source>
        <dbReference type="ARBA" id="ARBA00022737"/>
    </source>
</evidence>
<dbReference type="InterPro" id="IPR050527">
    <property type="entry name" value="Snail/Krueppel_Znf"/>
</dbReference>
<dbReference type="SMART" id="SM00692">
    <property type="entry name" value="DM3"/>
    <property type="match status" value="1"/>
</dbReference>
<feature type="compositionally biased region" description="Acidic residues" evidence="9">
    <location>
        <begin position="674"/>
        <end position="684"/>
    </location>
</feature>
<dbReference type="FunFam" id="3.30.160.60:FF:000600">
    <property type="entry name" value="PLAG1 like zinc finger 2"/>
    <property type="match status" value="1"/>
</dbReference>
<organism evidence="12 13">
    <name type="scientific">Branchiostoma lanceolatum</name>
    <name type="common">Common lancelet</name>
    <name type="synonym">Amphioxus lanceolatum</name>
    <dbReference type="NCBI Taxonomy" id="7740"/>
    <lineage>
        <taxon>Eukaryota</taxon>
        <taxon>Metazoa</taxon>
        <taxon>Chordata</taxon>
        <taxon>Cephalochordata</taxon>
        <taxon>Leptocardii</taxon>
        <taxon>Amphioxiformes</taxon>
        <taxon>Branchiostomatidae</taxon>
        <taxon>Branchiostoma</taxon>
    </lineage>
</organism>
<keyword evidence="1" id="KW-0479">Metal-binding</keyword>
<feature type="compositionally biased region" description="Acidic residues" evidence="9">
    <location>
        <begin position="641"/>
        <end position="656"/>
    </location>
</feature>
<dbReference type="PANTHER" id="PTHR24388:SF53">
    <property type="entry name" value="CHORION TRANSCRIPTION FACTOR CF2-RELATED"/>
    <property type="match status" value="1"/>
</dbReference>
<evidence type="ECO:0000256" key="8">
    <source>
        <dbReference type="PROSITE-ProRule" id="PRU00309"/>
    </source>
</evidence>
<evidence type="ECO:0000313" key="12">
    <source>
        <dbReference type="EMBL" id="CAH1270427.1"/>
    </source>
</evidence>
<dbReference type="Pfam" id="PF00096">
    <property type="entry name" value="zf-C2H2"/>
    <property type="match status" value="1"/>
</dbReference>
<dbReference type="EMBL" id="OV696692">
    <property type="protein sequence ID" value="CAH1270427.1"/>
    <property type="molecule type" value="Genomic_DNA"/>
</dbReference>
<dbReference type="InterPro" id="IPR013087">
    <property type="entry name" value="Znf_C2H2_type"/>
</dbReference>
<feature type="region of interest" description="Disordered" evidence="9">
    <location>
        <begin position="880"/>
        <end position="899"/>
    </location>
</feature>
<evidence type="ECO:0000256" key="3">
    <source>
        <dbReference type="ARBA" id="ARBA00022771"/>
    </source>
</evidence>
<dbReference type="PANTHER" id="PTHR24388">
    <property type="entry name" value="ZINC FINGER PROTEIN"/>
    <property type="match status" value="1"/>
</dbReference>
<dbReference type="InterPro" id="IPR006612">
    <property type="entry name" value="THAP_Znf"/>
</dbReference>